<dbReference type="Proteomes" id="UP000673691">
    <property type="component" value="Unassembled WGS sequence"/>
</dbReference>
<keyword evidence="1" id="KW-0479">Metal-binding</keyword>
<dbReference type="InterPro" id="IPR029055">
    <property type="entry name" value="Ntn_hydrolases_N"/>
</dbReference>
<dbReference type="PANTHER" id="PTHR31212:SF4">
    <property type="entry name" value="ALPHA-KETOGLUTARATE-DEPENDENT DIOXYGENASE ALKB HOMOLOG 3"/>
    <property type="match status" value="1"/>
</dbReference>
<evidence type="ECO:0000256" key="2">
    <source>
        <dbReference type="ARBA" id="ARBA00022771"/>
    </source>
</evidence>
<keyword evidence="3" id="KW-0862">Zinc</keyword>
<evidence type="ECO:0000313" key="8">
    <source>
        <dbReference type="EMBL" id="KAG5463274.1"/>
    </source>
</evidence>
<dbReference type="PROSITE" id="PS51999">
    <property type="entry name" value="ZF_GRF"/>
    <property type="match status" value="1"/>
</dbReference>
<dbReference type="AlphaFoldDB" id="A0A8H8A186"/>
<keyword evidence="9" id="KW-1185">Reference proteome</keyword>
<name>A0A8H8A186_9FUNG</name>
<dbReference type="Pfam" id="PF00227">
    <property type="entry name" value="Proteasome"/>
    <property type="match status" value="1"/>
</dbReference>
<reference evidence="8 9" key="1">
    <citation type="journal article" name="Sci. Rep.">
        <title>Genome-scale phylogenetic analyses confirm Olpidium as the closest living zoosporic fungus to the non-flagellated, terrestrial fungi.</title>
        <authorList>
            <person name="Chang Y."/>
            <person name="Rochon D."/>
            <person name="Sekimoto S."/>
            <person name="Wang Y."/>
            <person name="Chovatia M."/>
            <person name="Sandor L."/>
            <person name="Salamov A."/>
            <person name="Grigoriev I.V."/>
            <person name="Stajich J.E."/>
            <person name="Spatafora J.W."/>
        </authorList>
    </citation>
    <scope>NUCLEOTIDE SEQUENCE [LARGE SCALE GENOMIC DNA]</scope>
    <source>
        <strain evidence="8">S191</strain>
    </source>
</reference>
<dbReference type="Pfam" id="PF13532">
    <property type="entry name" value="2OG-FeII_Oxy_2"/>
    <property type="match status" value="1"/>
</dbReference>
<dbReference type="SUPFAM" id="SSF51197">
    <property type="entry name" value="Clavaminate synthase-like"/>
    <property type="match status" value="1"/>
</dbReference>
<dbReference type="PANTHER" id="PTHR31212">
    <property type="entry name" value="ALPHA-KETOGLUTARATE-DEPENDENT DIOXYGENASE ALKB HOMOLOG 3"/>
    <property type="match status" value="1"/>
</dbReference>
<dbReference type="EMBL" id="JAEFCI010000871">
    <property type="protein sequence ID" value="KAG5463274.1"/>
    <property type="molecule type" value="Genomic_DNA"/>
</dbReference>
<dbReference type="GO" id="GO:0005839">
    <property type="term" value="C:proteasome core complex"/>
    <property type="evidence" value="ECO:0007669"/>
    <property type="project" value="InterPro"/>
</dbReference>
<dbReference type="GO" id="GO:0051213">
    <property type="term" value="F:dioxygenase activity"/>
    <property type="evidence" value="ECO:0007669"/>
    <property type="project" value="InterPro"/>
</dbReference>
<evidence type="ECO:0000256" key="3">
    <source>
        <dbReference type="ARBA" id="ARBA00022833"/>
    </source>
</evidence>
<feature type="compositionally biased region" description="Low complexity" evidence="5">
    <location>
        <begin position="136"/>
        <end position="152"/>
    </location>
</feature>
<dbReference type="SUPFAM" id="SSF56235">
    <property type="entry name" value="N-terminal nucleophile aminohydrolases (Ntn hydrolases)"/>
    <property type="match status" value="1"/>
</dbReference>
<dbReference type="PROSITE" id="PS51471">
    <property type="entry name" value="FE2OG_OXY"/>
    <property type="match status" value="1"/>
</dbReference>
<feature type="domain" description="GRF-type" evidence="7">
    <location>
        <begin position="460"/>
        <end position="510"/>
    </location>
</feature>
<evidence type="ECO:0000259" key="7">
    <source>
        <dbReference type="PROSITE" id="PS51999"/>
    </source>
</evidence>
<keyword evidence="2 4" id="KW-0863">Zinc-finger</keyword>
<feature type="domain" description="Fe2OG dioxygenase" evidence="6">
    <location>
        <begin position="345"/>
        <end position="448"/>
    </location>
</feature>
<dbReference type="GO" id="GO:0008270">
    <property type="term" value="F:zinc ion binding"/>
    <property type="evidence" value="ECO:0007669"/>
    <property type="project" value="UniProtKB-KW"/>
</dbReference>
<protein>
    <submittedName>
        <fullName evidence="8">Uncharacterized protein</fullName>
    </submittedName>
</protein>
<evidence type="ECO:0000256" key="5">
    <source>
        <dbReference type="SAM" id="MobiDB-lite"/>
    </source>
</evidence>
<proteinExistence type="predicted"/>
<dbReference type="Gene3D" id="3.60.20.10">
    <property type="entry name" value="Glutamine Phosphoribosylpyrophosphate, subunit 1, domain 1"/>
    <property type="match status" value="1"/>
</dbReference>
<feature type="non-terminal residue" evidence="8">
    <location>
        <position position="1"/>
    </location>
</feature>
<dbReference type="InterPro" id="IPR001353">
    <property type="entry name" value="Proteasome_sua/b"/>
</dbReference>
<dbReference type="InterPro" id="IPR037151">
    <property type="entry name" value="AlkB-like_sf"/>
</dbReference>
<evidence type="ECO:0000256" key="4">
    <source>
        <dbReference type="PROSITE-ProRule" id="PRU01343"/>
    </source>
</evidence>
<dbReference type="InterPro" id="IPR027450">
    <property type="entry name" value="AlkB-like"/>
</dbReference>
<dbReference type="Gene3D" id="2.60.120.590">
    <property type="entry name" value="Alpha-ketoglutarate-dependent dioxygenase AlkB-like"/>
    <property type="match status" value="1"/>
</dbReference>
<feature type="non-terminal residue" evidence="8">
    <location>
        <position position="510"/>
    </location>
</feature>
<feature type="compositionally biased region" description="Basic and acidic residues" evidence="5">
    <location>
        <begin position="112"/>
        <end position="128"/>
    </location>
</feature>
<dbReference type="OrthoDB" id="545910at2759"/>
<evidence type="ECO:0000259" key="6">
    <source>
        <dbReference type="PROSITE" id="PS51471"/>
    </source>
</evidence>
<accession>A0A8H8A186</accession>
<evidence type="ECO:0000313" key="9">
    <source>
        <dbReference type="Proteomes" id="UP000673691"/>
    </source>
</evidence>
<dbReference type="InterPro" id="IPR005123">
    <property type="entry name" value="Oxoglu/Fe-dep_dioxygenase_dom"/>
</dbReference>
<gene>
    <name evidence="8" type="ORF">BJ554DRAFT_562</name>
</gene>
<dbReference type="InterPro" id="IPR010666">
    <property type="entry name" value="Znf_GRF"/>
</dbReference>
<feature type="region of interest" description="Disordered" evidence="5">
    <location>
        <begin position="104"/>
        <end position="211"/>
    </location>
</feature>
<dbReference type="InterPro" id="IPR032854">
    <property type="entry name" value="ALKBH3"/>
</dbReference>
<sequence length="510" mass="54985">DKLSAGIIAAGWDKFDGGSVYSVPLGGSLHRQPFAIGGSGSTYIYGFCDAAYKENMNYDECSEDENLAALVELFEEEEPEVLVSALRAAAGSVQVAVERLLSGRRKNGGRQRGRDGAEKEGGGGDEGPRPGGGGPPARAGPLPRGRARPAGEGAAGGKKKKRQRSIRNFFGSAERKSPPAAATAAPRERNGRPPAAEQGAAPGVGAEPGRKGINDVLKWKAGPGPAARRNPPEKTLELFRPEDVARHTPCELAFNALPPELADALLVRMMDEAKTFERRQWYLFENFVTSPHTTKFYATHSMAQDAVDDIYTGGGEVALFPPEMEVAKDIIASCKSAARAETSGGITEIRYLSVNHYSNSKEAVGWHSDRLTSIGPMPTIASLSLGATRKFRLRKVTPQGLGRIFARAAASRKKHHPQFRHDVPPVQSLAPHPISGSARINLTFRMFRDEYCGAAATPVCDCGEKSILRVVQKREATSGRYFYSCYAHARNQGKANARDDPGFLKTEDAR</sequence>
<dbReference type="GO" id="GO:0006307">
    <property type="term" value="P:DNA alkylation repair"/>
    <property type="evidence" value="ECO:0007669"/>
    <property type="project" value="InterPro"/>
</dbReference>
<dbReference type="GO" id="GO:0051603">
    <property type="term" value="P:proteolysis involved in protein catabolic process"/>
    <property type="evidence" value="ECO:0007669"/>
    <property type="project" value="InterPro"/>
</dbReference>
<comment type="caution">
    <text evidence="8">The sequence shown here is derived from an EMBL/GenBank/DDBJ whole genome shotgun (WGS) entry which is preliminary data.</text>
</comment>
<organism evidence="8 9">
    <name type="scientific">Olpidium bornovanus</name>
    <dbReference type="NCBI Taxonomy" id="278681"/>
    <lineage>
        <taxon>Eukaryota</taxon>
        <taxon>Fungi</taxon>
        <taxon>Fungi incertae sedis</taxon>
        <taxon>Olpidiomycota</taxon>
        <taxon>Olpidiomycotina</taxon>
        <taxon>Olpidiomycetes</taxon>
        <taxon>Olpidiales</taxon>
        <taxon>Olpidiaceae</taxon>
        <taxon>Olpidium</taxon>
    </lineage>
</organism>
<evidence type="ECO:0000256" key="1">
    <source>
        <dbReference type="ARBA" id="ARBA00022723"/>
    </source>
</evidence>